<feature type="repeat" description="PPR" evidence="3">
    <location>
        <begin position="337"/>
        <end position="371"/>
    </location>
</feature>
<keyword evidence="5" id="KW-1185">Reference proteome</keyword>
<reference evidence="4" key="1">
    <citation type="submission" date="2023-07" db="EMBL/GenBank/DDBJ databases">
        <title>draft genome sequence of fig (Ficus carica).</title>
        <authorList>
            <person name="Takahashi T."/>
            <person name="Nishimura K."/>
        </authorList>
    </citation>
    <scope>NUCLEOTIDE SEQUENCE</scope>
</reference>
<feature type="repeat" description="PPR" evidence="3">
    <location>
        <begin position="407"/>
        <end position="441"/>
    </location>
</feature>
<feature type="repeat" description="PPR" evidence="3">
    <location>
        <begin position="477"/>
        <end position="511"/>
    </location>
</feature>
<dbReference type="InterPro" id="IPR011990">
    <property type="entry name" value="TPR-like_helical_dom_sf"/>
</dbReference>
<dbReference type="PANTHER" id="PTHR47939:SF4">
    <property type="entry name" value="PENTACOTRIPEPTIDE-REPEAT REGION OF PRORP DOMAIN-CONTAINING PROTEIN"/>
    <property type="match status" value="1"/>
</dbReference>
<feature type="repeat" description="PPR" evidence="3">
    <location>
        <begin position="442"/>
        <end position="476"/>
    </location>
</feature>
<dbReference type="Gene3D" id="1.25.40.10">
    <property type="entry name" value="Tetratricopeptide repeat domain"/>
    <property type="match status" value="4"/>
</dbReference>
<dbReference type="NCBIfam" id="TIGR00756">
    <property type="entry name" value="PPR"/>
    <property type="match status" value="6"/>
</dbReference>
<dbReference type="SUPFAM" id="SSF81901">
    <property type="entry name" value="HCP-like"/>
    <property type="match status" value="1"/>
</dbReference>
<dbReference type="AlphaFoldDB" id="A0AA88D857"/>
<evidence type="ECO:0000256" key="3">
    <source>
        <dbReference type="PROSITE-ProRule" id="PRU00708"/>
    </source>
</evidence>
<dbReference type="Proteomes" id="UP001187192">
    <property type="component" value="Unassembled WGS sequence"/>
</dbReference>
<feature type="repeat" description="PPR" evidence="3">
    <location>
        <begin position="267"/>
        <end position="301"/>
    </location>
</feature>
<comment type="similarity">
    <text evidence="1">Belongs to the PPR family. P subfamily.</text>
</comment>
<protein>
    <recommendedName>
        <fullName evidence="6">Pentatricopeptide repeat-containing protein</fullName>
    </recommendedName>
</protein>
<evidence type="ECO:0008006" key="6">
    <source>
        <dbReference type="Google" id="ProtNLM"/>
    </source>
</evidence>
<evidence type="ECO:0000256" key="2">
    <source>
        <dbReference type="ARBA" id="ARBA00022737"/>
    </source>
</evidence>
<dbReference type="EMBL" id="BTGU01000023">
    <property type="protein sequence ID" value="GMN46556.1"/>
    <property type="molecule type" value="Genomic_DNA"/>
</dbReference>
<name>A0AA88D857_FICCA</name>
<dbReference type="PANTHER" id="PTHR47939">
    <property type="entry name" value="MEMBRANE-ASSOCIATED SALT-INDUCIBLE PROTEIN-LIKE"/>
    <property type="match status" value="1"/>
</dbReference>
<evidence type="ECO:0000256" key="1">
    <source>
        <dbReference type="ARBA" id="ARBA00007626"/>
    </source>
</evidence>
<feature type="repeat" description="PPR" evidence="3">
    <location>
        <begin position="302"/>
        <end position="336"/>
    </location>
</feature>
<sequence>MRIRCLAPSFFRQTRRSFSTLESEESDFVEVAKEVSRITRTRPRWEQTLRSDFPSFDFSNPSFFRELLKHQNNAFLSLRFFLWLKNSDFMFSPDSFSCHALFDALVEANACIAAKDFLEISGFSPEFDSLECYIRCLCESGFVEHAVGLFGELNRGGFCPSTGTWNSALLGCLRAKRNDLFWGFYKEMVESGVGVDGKTVGFLIRAFCDEKQVFRGYELLRQVLEDGLLPVEKASFNKLICDFIKERNFGRVSELLHMMIETNRDPDIYTYQRVISGLCMNQKVFEAFRVFNDLKDRGYVPHRAMYTKMIAGLCSYGCIGEARRLWFEMIRQGHVPNEYTYNALIHGFCRIHKFEEARKLCKEMCEKGYGNRVVSCKTMIWLLRLGGKTSEAYEVFVETTRKGIVPRLVIYNSLIRGFCAEGKIEESINLLKQLLAQGLRPSAASCNPLIRKLCQMGDTKGAKEMWDNMINWGSKPNSRTYDAFIRGYCDIGEITEGMEWLAKMLRNGLKPEMETFEGLLQSFLQRDRLDDSLLVVGYMFRTGYILRFYMLRFLVYKLCQGNSNFDRTNLSKILQIN</sequence>
<comment type="caution">
    <text evidence="4">The sequence shown here is derived from an EMBL/GenBank/DDBJ whole genome shotgun (WGS) entry which is preliminary data.</text>
</comment>
<dbReference type="InterPro" id="IPR002885">
    <property type="entry name" value="PPR_rpt"/>
</dbReference>
<evidence type="ECO:0000313" key="4">
    <source>
        <dbReference type="EMBL" id="GMN46556.1"/>
    </source>
</evidence>
<dbReference type="Pfam" id="PF12854">
    <property type="entry name" value="PPR_1"/>
    <property type="match status" value="2"/>
</dbReference>
<accession>A0AA88D857</accession>
<keyword evidence="2" id="KW-0677">Repeat</keyword>
<organism evidence="4 5">
    <name type="scientific">Ficus carica</name>
    <name type="common">Common fig</name>
    <dbReference type="NCBI Taxonomy" id="3494"/>
    <lineage>
        <taxon>Eukaryota</taxon>
        <taxon>Viridiplantae</taxon>
        <taxon>Streptophyta</taxon>
        <taxon>Embryophyta</taxon>
        <taxon>Tracheophyta</taxon>
        <taxon>Spermatophyta</taxon>
        <taxon>Magnoliopsida</taxon>
        <taxon>eudicotyledons</taxon>
        <taxon>Gunneridae</taxon>
        <taxon>Pentapetalae</taxon>
        <taxon>rosids</taxon>
        <taxon>fabids</taxon>
        <taxon>Rosales</taxon>
        <taxon>Moraceae</taxon>
        <taxon>Ficeae</taxon>
        <taxon>Ficus</taxon>
    </lineage>
</organism>
<gene>
    <name evidence="4" type="ORF">TIFTF001_015745</name>
</gene>
<dbReference type="Pfam" id="PF13041">
    <property type="entry name" value="PPR_2"/>
    <property type="match status" value="2"/>
</dbReference>
<proteinExistence type="inferred from homology"/>
<feature type="repeat" description="PPR" evidence="3">
    <location>
        <begin position="196"/>
        <end position="230"/>
    </location>
</feature>
<dbReference type="PROSITE" id="PS51375">
    <property type="entry name" value="PPR"/>
    <property type="match status" value="7"/>
</dbReference>
<evidence type="ECO:0000313" key="5">
    <source>
        <dbReference type="Proteomes" id="UP001187192"/>
    </source>
</evidence>
<dbReference type="InterPro" id="IPR050667">
    <property type="entry name" value="PPR-containing_protein"/>
</dbReference>
<dbReference type="Pfam" id="PF01535">
    <property type="entry name" value="PPR"/>
    <property type="match status" value="2"/>
</dbReference>